<keyword evidence="5" id="KW-1003">Cell membrane</keyword>
<evidence type="ECO:0000256" key="2">
    <source>
        <dbReference type="ARBA" id="ARBA00008417"/>
    </source>
</evidence>
<proteinExistence type="inferred from homology"/>
<evidence type="ECO:0000256" key="5">
    <source>
        <dbReference type="ARBA" id="ARBA00022475"/>
    </source>
</evidence>
<dbReference type="InterPro" id="IPR002528">
    <property type="entry name" value="MATE_fam"/>
</dbReference>
<evidence type="ECO:0000256" key="3">
    <source>
        <dbReference type="ARBA" id="ARBA00022106"/>
    </source>
</evidence>
<feature type="transmembrane region" description="Helical" evidence="10">
    <location>
        <begin position="21"/>
        <end position="44"/>
    </location>
</feature>
<feature type="transmembrane region" description="Helical" evidence="10">
    <location>
        <begin position="197"/>
        <end position="222"/>
    </location>
</feature>
<feature type="transmembrane region" description="Helical" evidence="10">
    <location>
        <begin position="170"/>
        <end position="191"/>
    </location>
</feature>
<dbReference type="PANTHER" id="PTHR43823">
    <property type="entry name" value="SPORULATION PROTEIN YKVU"/>
    <property type="match status" value="1"/>
</dbReference>
<dbReference type="GO" id="GO:0046677">
    <property type="term" value="P:response to antibiotic"/>
    <property type="evidence" value="ECO:0007669"/>
    <property type="project" value="UniProtKB-KW"/>
</dbReference>
<feature type="transmembrane region" description="Helical" evidence="10">
    <location>
        <begin position="279"/>
        <end position="300"/>
    </location>
</feature>
<reference evidence="11" key="1">
    <citation type="submission" date="2020-10" db="EMBL/GenBank/DDBJ databases">
        <authorList>
            <person name="Gilroy R."/>
        </authorList>
    </citation>
    <scope>NUCLEOTIDE SEQUENCE</scope>
    <source>
        <strain evidence="11">G3-3990</strain>
    </source>
</reference>
<dbReference type="PIRSF" id="PIRSF006603">
    <property type="entry name" value="DinF"/>
    <property type="match status" value="1"/>
</dbReference>
<feature type="transmembrane region" description="Helical" evidence="10">
    <location>
        <begin position="423"/>
        <end position="444"/>
    </location>
</feature>
<keyword evidence="8 10" id="KW-0472">Membrane</keyword>
<feature type="transmembrane region" description="Helical" evidence="10">
    <location>
        <begin position="56"/>
        <end position="83"/>
    </location>
</feature>
<organism evidence="11 12">
    <name type="scientific">Candidatus Gallipaludibacter merdavium</name>
    <dbReference type="NCBI Taxonomy" id="2840839"/>
    <lineage>
        <taxon>Bacteria</taxon>
        <taxon>Pseudomonadati</taxon>
        <taxon>Bacteroidota</taxon>
        <taxon>Bacteroidia</taxon>
        <taxon>Bacteroidales</taxon>
        <taxon>Candidatus Gallipaludibacter</taxon>
    </lineage>
</organism>
<dbReference type="PANTHER" id="PTHR43823:SF3">
    <property type="entry name" value="MULTIDRUG EXPORT PROTEIN MEPA"/>
    <property type="match status" value="1"/>
</dbReference>
<evidence type="ECO:0000313" key="12">
    <source>
        <dbReference type="Proteomes" id="UP000823641"/>
    </source>
</evidence>
<evidence type="ECO:0000256" key="9">
    <source>
        <dbReference type="ARBA" id="ARBA00023251"/>
    </source>
</evidence>
<keyword evidence="6 10" id="KW-0812">Transmembrane</keyword>
<dbReference type="InterPro" id="IPR048279">
    <property type="entry name" value="MdtK-like"/>
</dbReference>
<gene>
    <name evidence="11" type="ORF">IAA73_02860</name>
</gene>
<reference evidence="11" key="2">
    <citation type="journal article" date="2021" name="PeerJ">
        <title>Extensive microbial diversity within the chicken gut microbiome revealed by metagenomics and culture.</title>
        <authorList>
            <person name="Gilroy R."/>
            <person name="Ravi A."/>
            <person name="Getino M."/>
            <person name="Pursley I."/>
            <person name="Horton D.L."/>
            <person name="Alikhan N.F."/>
            <person name="Baker D."/>
            <person name="Gharbi K."/>
            <person name="Hall N."/>
            <person name="Watson M."/>
            <person name="Adriaenssens E.M."/>
            <person name="Foster-Nyarko E."/>
            <person name="Jarju S."/>
            <person name="Secka A."/>
            <person name="Antonio M."/>
            <person name="Oren A."/>
            <person name="Chaudhuri R.R."/>
            <person name="La Ragione R."/>
            <person name="Hildebrand F."/>
            <person name="Pallen M.J."/>
        </authorList>
    </citation>
    <scope>NUCLEOTIDE SEQUENCE</scope>
    <source>
        <strain evidence="11">G3-3990</strain>
    </source>
</reference>
<feature type="transmembrane region" description="Helical" evidence="10">
    <location>
        <begin position="365"/>
        <end position="386"/>
    </location>
</feature>
<evidence type="ECO:0000256" key="4">
    <source>
        <dbReference type="ARBA" id="ARBA00022448"/>
    </source>
</evidence>
<feature type="transmembrane region" description="Helical" evidence="10">
    <location>
        <begin position="137"/>
        <end position="158"/>
    </location>
</feature>
<keyword evidence="9" id="KW-0046">Antibiotic resistance</keyword>
<comment type="caution">
    <text evidence="11">The sequence shown here is derived from an EMBL/GenBank/DDBJ whole genome shotgun (WGS) entry which is preliminary data.</text>
</comment>
<evidence type="ECO:0000256" key="7">
    <source>
        <dbReference type="ARBA" id="ARBA00022989"/>
    </source>
</evidence>
<feature type="transmembrane region" description="Helical" evidence="10">
    <location>
        <begin position="398"/>
        <end position="417"/>
    </location>
</feature>
<dbReference type="GO" id="GO:0015297">
    <property type="term" value="F:antiporter activity"/>
    <property type="evidence" value="ECO:0007669"/>
    <property type="project" value="InterPro"/>
</dbReference>
<accession>A0A9D9N3T7</accession>
<feature type="transmembrane region" description="Helical" evidence="10">
    <location>
        <begin position="321"/>
        <end position="345"/>
    </location>
</feature>
<comment type="subcellular location">
    <subcellularLocation>
        <location evidence="1">Cell membrane</location>
        <topology evidence="1">Multi-pass membrane protein</topology>
    </subcellularLocation>
</comment>
<evidence type="ECO:0000256" key="8">
    <source>
        <dbReference type="ARBA" id="ARBA00023136"/>
    </source>
</evidence>
<dbReference type="InterPro" id="IPR051327">
    <property type="entry name" value="MATE_MepA_subfamily"/>
</dbReference>
<evidence type="ECO:0000256" key="1">
    <source>
        <dbReference type="ARBA" id="ARBA00004651"/>
    </source>
</evidence>
<feature type="transmembrane region" description="Helical" evidence="10">
    <location>
        <begin position="95"/>
        <end position="117"/>
    </location>
</feature>
<dbReference type="GO" id="GO:0042910">
    <property type="term" value="F:xenobiotic transmembrane transporter activity"/>
    <property type="evidence" value="ECO:0007669"/>
    <property type="project" value="InterPro"/>
</dbReference>
<feature type="transmembrane region" description="Helical" evidence="10">
    <location>
        <begin position="243"/>
        <end position="267"/>
    </location>
</feature>
<evidence type="ECO:0000256" key="10">
    <source>
        <dbReference type="SAM" id="Phobius"/>
    </source>
</evidence>
<dbReference type="EMBL" id="JADIMG010000030">
    <property type="protein sequence ID" value="MBO8459259.1"/>
    <property type="molecule type" value="Genomic_DNA"/>
</dbReference>
<protein>
    <recommendedName>
        <fullName evidence="3">Multidrug export protein MepA</fullName>
    </recommendedName>
</protein>
<comment type="similarity">
    <text evidence="2">Belongs to the multi antimicrobial extrusion (MATE) (TC 2.A.66.1) family. MepA subfamily.</text>
</comment>
<name>A0A9D9N3T7_9BACT</name>
<dbReference type="Pfam" id="PF01554">
    <property type="entry name" value="MatE"/>
    <property type="match status" value="2"/>
</dbReference>
<dbReference type="CDD" id="cd13143">
    <property type="entry name" value="MATE_MepA_like"/>
    <property type="match status" value="1"/>
</dbReference>
<keyword evidence="7 10" id="KW-1133">Transmembrane helix</keyword>
<evidence type="ECO:0000256" key="6">
    <source>
        <dbReference type="ARBA" id="ARBA00022692"/>
    </source>
</evidence>
<keyword evidence="4" id="KW-0813">Transport</keyword>
<dbReference type="GO" id="GO:0005886">
    <property type="term" value="C:plasma membrane"/>
    <property type="evidence" value="ECO:0007669"/>
    <property type="project" value="UniProtKB-SubCell"/>
</dbReference>
<evidence type="ECO:0000313" key="11">
    <source>
        <dbReference type="EMBL" id="MBO8459259.1"/>
    </source>
</evidence>
<dbReference type="Proteomes" id="UP000823641">
    <property type="component" value="Unassembled WGS sequence"/>
</dbReference>
<dbReference type="AlphaFoldDB" id="A0A9D9N3T7"/>
<sequence length="449" mass="49314">MERDAIDFKKESVGKLFVRMFVPTLLGMVLTATITIADGVFVGHGVGSDALAAVNIVAPFFMLSTGIGLMFGTGCSIVASIHLAHNKRKAANINVTQSLIVSVLLMVFLCAIVLLFRKEVAYALGASDRLMPFVMEYMTIIMPFLPMNMLLSIGLFVIRLDGSPRYAMWCNAVAGGVNVVLDYLFVFPFGWGLAGAAWATGIAEIVGALMVCFYLLFYSKVLKLYRLKFSYKSLRLTLRNVGYMIRLGFSSLLSELAIAFMMLVGNFVFMDLLHEDGVAAYSVACYCFPIIFMICNAIAQSMQPIVSYNYGLHHIVRVRKAFAYGLLAAVGVGVVVSVGALFLSRPLVGLFLSSELPAYIFAVEGMPYFASGALFFALNIICIVFLQSLEYFKTAAFLMLLRGFVLVGLMFVFLPMFMSVKGAWLAVPLTEGITFVGVALYLFCSKKRY</sequence>
<dbReference type="InterPro" id="IPR045070">
    <property type="entry name" value="MATE_MepA-like"/>
</dbReference>